<evidence type="ECO:0000256" key="1">
    <source>
        <dbReference type="SAM" id="SignalP"/>
    </source>
</evidence>
<feature type="chain" id="PRO_5016869272" description="Filamentous haemagglutinin FhaB/tRNA nuclease CdiA-like TPS domain-containing protein" evidence="1">
    <location>
        <begin position="29"/>
        <end position="991"/>
    </location>
</feature>
<dbReference type="Pfam" id="PF05860">
    <property type="entry name" value="TPS"/>
    <property type="match status" value="1"/>
</dbReference>
<evidence type="ECO:0000259" key="2">
    <source>
        <dbReference type="SMART" id="SM00912"/>
    </source>
</evidence>
<evidence type="ECO:0000313" key="4">
    <source>
        <dbReference type="Proteomes" id="UP000252085"/>
    </source>
</evidence>
<dbReference type="Gene3D" id="2.160.20.10">
    <property type="entry name" value="Single-stranded right-handed beta-helix, Pectin lyase-like"/>
    <property type="match status" value="3"/>
</dbReference>
<dbReference type="AlphaFoldDB" id="A0A367RJB0"/>
<dbReference type="SMART" id="SM00912">
    <property type="entry name" value="Haemagg_act"/>
    <property type="match status" value="1"/>
</dbReference>
<feature type="domain" description="Filamentous haemagglutinin FhaB/tRNA nuclease CdiA-like TPS" evidence="2">
    <location>
        <begin position="31"/>
        <end position="144"/>
    </location>
</feature>
<protein>
    <recommendedName>
        <fullName evidence="2">Filamentous haemagglutinin FhaB/tRNA nuclease CdiA-like TPS domain-containing protein</fullName>
    </recommendedName>
</protein>
<dbReference type="EMBL" id="LXQE01000148">
    <property type="protein sequence ID" value="RCJ36648.1"/>
    <property type="molecule type" value="Genomic_DNA"/>
</dbReference>
<dbReference type="InterPro" id="IPR008638">
    <property type="entry name" value="FhaB/CdiA-like_TPS"/>
</dbReference>
<accession>A0A367RJB0</accession>
<comment type="caution">
    <text evidence="3">The sequence shown here is derived from an EMBL/GenBank/DDBJ whole genome shotgun (WGS) entry which is preliminary data.</text>
</comment>
<dbReference type="InterPro" id="IPR012334">
    <property type="entry name" value="Pectin_lyas_fold"/>
</dbReference>
<organism evidence="3 4">
    <name type="scientific">Nostoc punctiforme NIES-2108</name>
    <dbReference type="NCBI Taxonomy" id="1356359"/>
    <lineage>
        <taxon>Bacteria</taxon>
        <taxon>Bacillati</taxon>
        <taxon>Cyanobacteriota</taxon>
        <taxon>Cyanophyceae</taxon>
        <taxon>Nostocales</taxon>
        <taxon>Nostocaceae</taxon>
        <taxon>Nostoc</taxon>
    </lineage>
</organism>
<evidence type="ECO:0000313" key="3">
    <source>
        <dbReference type="EMBL" id="RCJ36648.1"/>
    </source>
</evidence>
<keyword evidence="1" id="KW-0732">Signal</keyword>
<feature type="signal peptide" evidence="1">
    <location>
        <begin position="1"/>
        <end position="28"/>
    </location>
</feature>
<gene>
    <name evidence="3" type="ORF">A6769_16135</name>
</gene>
<reference evidence="3 4" key="1">
    <citation type="submission" date="2016-04" db="EMBL/GenBank/DDBJ databases">
        <authorList>
            <person name="Evans L.H."/>
            <person name="Alamgir A."/>
            <person name="Owens N."/>
            <person name="Weber N.D."/>
            <person name="Virtaneva K."/>
            <person name="Barbian K."/>
            <person name="Babar A."/>
            <person name="Rosenke K."/>
        </authorList>
    </citation>
    <scope>NUCLEOTIDE SEQUENCE [LARGE SCALE GENOMIC DNA]</scope>
    <source>
        <strain evidence="3">NIES-2108</strain>
    </source>
</reference>
<proteinExistence type="predicted"/>
<name>A0A367RJB0_NOSPU</name>
<dbReference type="Proteomes" id="UP000252085">
    <property type="component" value="Unassembled WGS sequence"/>
</dbReference>
<dbReference type="InterPro" id="IPR011050">
    <property type="entry name" value="Pectin_lyase_fold/virulence"/>
</dbReference>
<dbReference type="NCBIfam" id="TIGR01901">
    <property type="entry name" value="adhes_NPXG"/>
    <property type="match status" value="1"/>
</dbReference>
<dbReference type="SUPFAM" id="SSF51126">
    <property type="entry name" value="Pectin lyase-like"/>
    <property type="match status" value="3"/>
</dbReference>
<sequence length="991" mass="101698">MLSLSRWSALFSIAIVSVSTFSWNCANAQITSDGTLPNNSSIQKESNTFNITGGTKSGSNLFHSFGEFSVPTGNTAFFRNAADIQNIISRVTGNSISNIDGLIRANNTANLFLINPNGIIFGQNARLDIGGSFLASTASSLKFADGFEFSAINPQSAPLLSINVPVGLQYGANPGSILNQSQAIDDNGEFVGLEVKPEKTLALVGGDVVIEGGFLVAPSGRIELGSVAGNSFVSLKPNDTGYTLGYEGIENFKDIHLTQEAFVATDGNSGGSIQVQGANVILADGSLISAVTLGEGTEKGLTVNATNSVQVIGESNDSLYRSALWTRSGRSATAAAGDLTINTRKLIVRDGAEVSTRTSGIGQGGKLSINASDSVEVFGTSANEGFYTILGTLALGSGAGGDLTIATKRLVVSDGSQLGTSTFGQGQGGKLTVNASDSVESNHTSGIGVIPTNLFTQSAGSGAAGDLTVTTKRLIVSDGGRLGSGIFGKGQGGELTVNASESVQVIGTSVINGQKRSTLLGNQTKGAGAAGNLMITTQQIMVRDEASIINDSLSTGASGDLAIATRELIVQNGGSITTSSIGTSKSSNLTVTASDFVELKGTGIQRNGSNTIPSGLFTRSFDTGDAGNLSIETKRLFISDGARVSSSTFLGKGGNLTVFAPELVMVIGTSSDKQVNSGLFSQTVGTGDAGNIRIQTGQLILRDQAEVTVSANDLTKESIVDQITASVADLAGKPLGTAGSIEIKARNIFLENQAGFRSTTVSGNGGNITLQVQDLLLMRRGSEISTSAGTAQQGGDGGSININSKFIVGIPEENSNISANAFSGAGGNVQINTQGIFGIESRPKPTENSDITASSELGVTGEVTINSPDTDPSRGLIQLPSNLVDASQQIAQGCTPRGRQNASRFIATGRGGLPQSPNEPLRERAVITGWVDLPEQVTHGVTDKSSTASMTKSSDPIVEAQGWIVDANGHVMLVAQSVQSSSIPSAISCSQ</sequence>